<dbReference type="EMBL" id="CP030073">
    <property type="protein sequence ID" value="AWW41943.1"/>
    <property type="molecule type" value="Genomic_DNA"/>
</dbReference>
<evidence type="ECO:0000313" key="2">
    <source>
        <dbReference type="EMBL" id="AWW41943.1"/>
    </source>
</evidence>
<reference evidence="2 3" key="1">
    <citation type="journal article" date="2019" name="Int. J. Syst. Evol. Microbiol.">
        <title>Streptomyces cadmiisoli sp. nov., a novel actinomycete isolated from cadmium-contaminated soil.</title>
        <authorList>
            <person name="Li K."/>
            <person name="Tang X."/>
            <person name="Zhao J."/>
            <person name="Guo Y."/>
            <person name="Tang Y."/>
            <person name="Gao J."/>
        </authorList>
    </citation>
    <scope>NUCLEOTIDE SEQUENCE [LARGE SCALE GENOMIC DNA]</scope>
    <source>
        <strain evidence="2 3">ZFG47</strain>
    </source>
</reference>
<organism evidence="2 3">
    <name type="scientific">Streptomyces cadmiisoli</name>
    <dbReference type="NCBI Taxonomy" id="2184053"/>
    <lineage>
        <taxon>Bacteria</taxon>
        <taxon>Bacillati</taxon>
        <taxon>Actinomycetota</taxon>
        <taxon>Actinomycetes</taxon>
        <taxon>Kitasatosporales</taxon>
        <taxon>Streptomycetaceae</taxon>
        <taxon>Streptomyces</taxon>
        <taxon>Streptomyces aurantiacus group</taxon>
    </lineage>
</organism>
<sequence length="1077" mass="114906">MAVRPTPEGVAAVAWLYQYRALAVGRLGLDGEDAQLAFTLFGKVAGVLPRELPPHIAHGLAVVRADPHDPLHGLQRMVTEAEERLESSEASGNAEVIDNAIAILTRALDAWPEQGHGRHDALGLLGSALRRRYAFHPSEPWRLESAVTVLTEAVAAVPTGDLIGHRHAHNLCSAYLDRYDSTGDLRDLEAAQQANAQALRLVVGGDPERVRLLTQRADVLRSHTSAGADHSLLEEAVTLCREAVRTVSPKNPNWSDVHATAANVLGDWYVHGHDLDVLDEAISCANTAVTGIPEEDDRDSALATQGRLLMLRARQTGESTDLAAAEGALAKAVHGLPPGHTSRTAYQSDLADTLYERHRATGDQACLREALQHARQAIDAAAERGTVASALFNSLGRILTACYDTTGDPTYLAEAVERLRQAEEQSPPGSRIRGVCLLHLGNALMLQAALAVRTAERNQTYAEATDVLHAAVDALPPGPDRHLALNNLAMLVRSQGGDDAMEALHRAHRGLREILASAAPDSQAQELAALNLALNLLDEYEADPDGDGPLREAEELLRTAHRRQRPGRHAYATVARELARCVALRSAAGGRSGPHPEAVALLRAVVSAGDGCSLGNRASAATQLGGLYADAGEWTAAQEAYTEGIELLARAAAPERGRAAQEHNLGAFFGLASDAAACALGAGDPVRAVELLEKGRGLLLPARSPGSSADAARPVMDGRTVAVINTGRHRCDALIVRDGTVTVVPLPRLTHSSLIRQAGTFLWAVQRAQDPRCPREDLYKAQQVAVPAVLRWLWHSTVRPVLDAIGLTAPPARGVPWPRIWWCPTGLLSFLPLHAAGEHRSLYDGSVGDGAFDRVVSSYVPTLRTLADAARQPRGVRGPAEGGLLVVAPEAPGTAALPQVPREVAAIREQHPGSTVLFGAEATKERILDEVPRHSWFHFAGHGTQNVELADSATLLPHDYTSGGQRIGLSDLARLRLGRAELAFLSACQTAVGQLTLADEHTHIAGLLQSIGFPHVVATQWTVRDGATAAVAAEFHRLAAAHGSAFDPAPALHAAVREVRNAQPEPYIWAPFLYFGP</sequence>
<keyword evidence="3" id="KW-1185">Reference proteome</keyword>
<evidence type="ECO:0000313" key="3">
    <source>
        <dbReference type="Proteomes" id="UP000249616"/>
    </source>
</evidence>
<feature type="domain" description="CHAT" evidence="1">
    <location>
        <begin position="789"/>
        <end position="1076"/>
    </location>
</feature>
<dbReference type="Gene3D" id="1.25.40.10">
    <property type="entry name" value="Tetratricopeptide repeat domain"/>
    <property type="match status" value="2"/>
</dbReference>
<proteinExistence type="predicted"/>
<evidence type="ECO:0000259" key="1">
    <source>
        <dbReference type="Pfam" id="PF12770"/>
    </source>
</evidence>
<dbReference type="Pfam" id="PF12770">
    <property type="entry name" value="CHAT"/>
    <property type="match status" value="1"/>
</dbReference>
<dbReference type="InterPro" id="IPR024983">
    <property type="entry name" value="CHAT_dom"/>
</dbReference>
<gene>
    <name evidence="2" type="ORF">DN051_39415</name>
</gene>
<dbReference type="InterPro" id="IPR011990">
    <property type="entry name" value="TPR-like_helical_dom_sf"/>
</dbReference>
<accession>A0A2Z4JC64</accession>
<dbReference type="AlphaFoldDB" id="A0A2Z4JC64"/>
<dbReference type="KEGG" id="scad:DN051_39415"/>
<protein>
    <recommendedName>
        <fullName evidence="1">CHAT domain-containing protein</fullName>
    </recommendedName>
</protein>
<name>A0A2Z4JC64_9ACTN</name>
<dbReference type="Proteomes" id="UP000249616">
    <property type="component" value="Chromosome"/>
</dbReference>